<evidence type="ECO:0000313" key="5">
    <source>
        <dbReference type="EMBL" id="PIP61285.1"/>
    </source>
</evidence>
<dbReference type="InterPro" id="IPR011344">
    <property type="entry name" value="ssDNA-bd"/>
</dbReference>
<dbReference type="NCBIfam" id="TIGR00621">
    <property type="entry name" value="ssb"/>
    <property type="match status" value="1"/>
</dbReference>
<accession>A0A2H0BUB7</accession>
<name>A0A2H0BUB7_9BACT</name>
<dbReference type="Proteomes" id="UP000231246">
    <property type="component" value="Unassembled WGS sequence"/>
</dbReference>
<sequence length="163" mass="18177">MASYSVNKVILIGNLTRDPELRYTAKGIPVCSFSIATSRNWTTPDGESREDTEFHNVVAWAKLAEICGNLLHKGRKVYASGRLQTRDWQPEDGVKRYKTEIVIDEMIALGANTGGQTTEGGKPEESKPEKPSPDKDEEKEQKNKTEENSKPGNEVINPDDIPF</sequence>
<gene>
    <name evidence="5" type="ORF">COW99_04705</name>
</gene>
<dbReference type="GO" id="GO:0003697">
    <property type="term" value="F:single-stranded DNA binding"/>
    <property type="evidence" value="ECO:0007669"/>
    <property type="project" value="UniProtKB-UniRule"/>
</dbReference>
<protein>
    <recommendedName>
        <fullName evidence="2 3">Single-stranded DNA-binding protein</fullName>
        <shortName evidence="2">SSB</shortName>
    </recommendedName>
</protein>
<dbReference type="PROSITE" id="PS50935">
    <property type="entry name" value="SSB"/>
    <property type="match status" value="1"/>
</dbReference>
<evidence type="ECO:0000256" key="3">
    <source>
        <dbReference type="PIRNR" id="PIRNR002070"/>
    </source>
</evidence>
<dbReference type="GO" id="GO:0009295">
    <property type="term" value="C:nucleoid"/>
    <property type="evidence" value="ECO:0007669"/>
    <property type="project" value="TreeGrafter"/>
</dbReference>
<comment type="caution">
    <text evidence="5">The sequence shown here is derived from an EMBL/GenBank/DDBJ whole genome shotgun (WGS) entry which is preliminary data.</text>
</comment>
<organism evidence="5 6">
    <name type="scientific">Candidatus Roizmanbacteria bacterium CG22_combo_CG10-13_8_21_14_all_38_20</name>
    <dbReference type="NCBI Taxonomy" id="1974862"/>
    <lineage>
        <taxon>Bacteria</taxon>
        <taxon>Candidatus Roizmaniibacteriota</taxon>
    </lineage>
</organism>
<feature type="compositionally biased region" description="Basic and acidic residues" evidence="4">
    <location>
        <begin position="121"/>
        <end position="149"/>
    </location>
</feature>
<dbReference type="AlphaFoldDB" id="A0A2H0BUB7"/>
<dbReference type="Gene3D" id="2.40.50.140">
    <property type="entry name" value="Nucleic acid-binding proteins"/>
    <property type="match status" value="1"/>
</dbReference>
<evidence type="ECO:0000256" key="1">
    <source>
        <dbReference type="ARBA" id="ARBA00023125"/>
    </source>
</evidence>
<dbReference type="GO" id="GO:0006260">
    <property type="term" value="P:DNA replication"/>
    <property type="evidence" value="ECO:0007669"/>
    <property type="project" value="InterPro"/>
</dbReference>
<comment type="caution">
    <text evidence="2">Lacks conserved residue(s) required for the propagation of feature annotation.</text>
</comment>
<dbReference type="InterPro" id="IPR012340">
    <property type="entry name" value="NA-bd_OB-fold"/>
</dbReference>
<comment type="subunit">
    <text evidence="2">Homotetramer.</text>
</comment>
<dbReference type="EMBL" id="PCTA01000030">
    <property type="protein sequence ID" value="PIP61285.1"/>
    <property type="molecule type" value="Genomic_DNA"/>
</dbReference>
<reference evidence="5 6" key="1">
    <citation type="submission" date="2017-09" db="EMBL/GenBank/DDBJ databases">
        <title>Depth-based differentiation of microbial function through sediment-hosted aquifers and enrichment of novel symbionts in the deep terrestrial subsurface.</title>
        <authorList>
            <person name="Probst A.J."/>
            <person name="Ladd B."/>
            <person name="Jarett J.K."/>
            <person name="Geller-Mcgrath D.E."/>
            <person name="Sieber C.M."/>
            <person name="Emerson J.B."/>
            <person name="Anantharaman K."/>
            <person name="Thomas B.C."/>
            <person name="Malmstrom R."/>
            <person name="Stieglmeier M."/>
            <person name="Klingl A."/>
            <person name="Woyke T."/>
            <person name="Ryan C.M."/>
            <person name="Banfield J.F."/>
        </authorList>
    </citation>
    <scope>NUCLEOTIDE SEQUENCE [LARGE SCALE GENOMIC DNA]</scope>
    <source>
        <strain evidence="5">CG22_combo_CG10-13_8_21_14_all_38_20</strain>
    </source>
</reference>
<dbReference type="InterPro" id="IPR000424">
    <property type="entry name" value="Primosome_PriB/ssb"/>
</dbReference>
<keyword evidence="1 2" id="KW-0238">DNA-binding</keyword>
<dbReference type="HAMAP" id="MF_00984">
    <property type="entry name" value="SSB"/>
    <property type="match status" value="1"/>
</dbReference>
<evidence type="ECO:0000256" key="4">
    <source>
        <dbReference type="SAM" id="MobiDB-lite"/>
    </source>
</evidence>
<dbReference type="PANTHER" id="PTHR10302:SF27">
    <property type="entry name" value="SINGLE-STRANDED DNA-BINDING PROTEIN"/>
    <property type="match status" value="1"/>
</dbReference>
<evidence type="ECO:0000256" key="2">
    <source>
        <dbReference type="HAMAP-Rule" id="MF_00984"/>
    </source>
</evidence>
<feature type="region of interest" description="Disordered" evidence="4">
    <location>
        <begin position="109"/>
        <end position="163"/>
    </location>
</feature>
<dbReference type="PIRSF" id="PIRSF002070">
    <property type="entry name" value="SSB"/>
    <property type="match status" value="1"/>
</dbReference>
<dbReference type="Pfam" id="PF00436">
    <property type="entry name" value="SSB"/>
    <property type="match status" value="1"/>
</dbReference>
<evidence type="ECO:0000313" key="6">
    <source>
        <dbReference type="Proteomes" id="UP000231246"/>
    </source>
</evidence>
<dbReference type="SUPFAM" id="SSF50249">
    <property type="entry name" value="Nucleic acid-binding proteins"/>
    <property type="match status" value="1"/>
</dbReference>
<dbReference type="CDD" id="cd04496">
    <property type="entry name" value="SSB_OBF"/>
    <property type="match status" value="1"/>
</dbReference>
<proteinExistence type="inferred from homology"/>
<dbReference type="PANTHER" id="PTHR10302">
    <property type="entry name" value="SINGLE-STRANDED DNA-BINDING PROTEIN"/>
    <property type="match status" value="1"/>
</dbReference>